<feature type="transmembrane region" description="Helical" evidence="1">
    <location>
        <begin position="33"/>
        <end position="54"/>
    </location>
</feature>
<gene>
    <name evidence="2" type="ORF">BpHYR1_044099</name>
</gene>
<comment type="caution">
    <text evidence="2">The sequence shown here is derived from an EMBL/GenBank/DDBJ whole genome shotgun (WGS) entry which is preliminary data.</text>
</comment>
<dbReference type="Proteomes" id="UP000276133">
    <property type="component" value="Unassembled WGS sequence"/>
</dbReference>
<accession>A0A3M7RP46</accession>
<proteinExistence type="predicted"/>
<organism evidence="2 3">
    <name type="scientific">Brachionus plicatilis</name>
    <name type="common">Marine rotifer</name>
    <name type="synonym">Brachionus muelleri</name>
    <dbReference type="NCBI Taxonomy" id="10195"/>
    <lineage>
        <taxon>Eukaryota</taxon>
        <taxon>Metazoa</taxon>
        <taxon>Spiralia</taxon>
        <taxon>Gnathifera</taxon>
        <taxon>Rotifera</taxon>
        <taxon>Eurotatoria</taxon>
        <taxon>Monogononta</taxon>
        <taxon>Pseudotrocha</taxon>
        <taxon>Ploima</taxon>
        <taxon>Brachionidae</taxon>
        <taxon>Brachionus</taxon>
    </lineage>
</organism>
<keyword evidence="3" id="KW-1185">Reference proteome</keyword>
<reference evidence="2 3" key="1">
    <citation type="journal article" date="2018" name="Sci. Rep.">
        <title>Genomic signatures of local adaptation to the degree of environmental predictability in rotifers.</title>
        <authorList>
            <person name="Franch-Gras L."/>
            <person name="Hahn C."/>
            <person name="Garcia-Roger E.M."/>
            <person name="Carmona M.J."/>
            <person name="Serra M."/>
            <person name="Gomez A."/>
        </authorList>
    </citation>
    <scope>NUCLEOTIDE SEQUENCE [LARGE SCALE GENOMIC DNA]</scope>
    <source>
        <strain evidence="2">HYR1</strain>
    </source>
</reference>
<keyword evidence="1" id="KW-1133">Transmembrane helix</keyword>
<dbReference type="AlphaFoldDB" id="A0A3M7RP46"/>
<evidence type="ECO:0000256" key="1">
    <source>
        <dbReference type="SAM" id="Phobius"/>
    </source>
</evidence>
<dbReference type="EMBL" id="REGN01002977">
    <property type="protein sequence ID" value="RNA25105.1"/>
    <property type="molecule type" value="Genomic_DNA"/>
</dbReference>
<keyword evidence="1" id="KW-0812">Transmembrane</keyword>
<name>A0A3M7RP46_BRAPC</name>
<protein>
    <submittedName>
        <fullName evidence="2">Uncharacterized protein</fullName>
    </submittedName>
</protein>
<sequence>MNQKSLNIDNYVPKRFEKSRLKLSAYLNSFMEVLTYGLLVIGFIQTIPSLSLILQNDEPRMPLEEMYSVKEYTVKLSELAKWLGNNGTFWLPDINNDSFRQTYMINFDQSNDQSPSICITSSLFFTNKNMTNSTNSTYFSSIKINLSKGKPYPKNVQILNGFN</sequence>
<evidence type="ECO:0000313" key="3">
    <source>
        <dbReference type="Proteomes" id="UP000276133"/>
    </source>
</evidence>
<evidence type="ECO:0000313" key="2">
    <source>
        <dbReference type="EMBL" id="RNA25105.1"/>
    </source>
</evidence>
<keyword evidence="1" id="KW-0472">Membrane</keyword>